<dbReference type="AlphaFoldDB" id="A0A2S5B5X2"/>
<dbReference type="PANTHER" id="PTHR12350">
    <property type="entry name" value="HISTONE-LYSINE N-METHYLTRANSFERASE-RELATED"/>
    <property type="match status" value="1"/>
</dbReference>
<evidence type="ECO:0000256" key="1">
    <source>
        <dbReference type="SAM" id="MobiDB-lite"/>
    </source>
</evidence>
<protein>
    <recommendedName>
        <fullName evidence="2">SET domain-containing protein</fullName>
    </recommendedName>
</protein>
<dbReference type="Pfam" id="PF00856">
    <property type="entry name" value="SET"/>
    <property type="match status" value="1"/>
</dbReference>
<gene>
    <name evidence="3" type="ORF">BMF94_4815</name>
</gene>
<dbReference type="PANTHER" id="PTHR12350:SF19">
    <property type="entry name" value="SET DOMAIN-CONTAINING PROTEIN"/>
    <property type="match status" value="1"/>
</dbReference>
<dbReference type="PROSITE" id="PS50280">
    <property type="entry name" value="SET"/>
    <property type="match status" value="1"/>
</dbReference>
<dbReference type="InterPro" id="IPR001214">
    <property type="entry name" value="SET_dom"/>
</dbReference>
<proteinExistence type="predicted"/>
<dbReference type="OrthoDB" id="5984008at2759"/>
<sequence length="234" mass="26236">MTVQPQYLPTPVPTPPPHHSMAASASLLSKKKQPQPPYLPNRYDYQPTHADLFQIQFGPEGEEFGSCLRAQKPFKRGDTLCPIRNTLPGVKAYSSVQVLPDPPVSSESASTSTSERRHIELNSDLLYVNHSCDPNVVFDVNGREAHVGEEDESGRWEGRWRVRAEKDIAVGEILTFAYFSTEWDMDQPFSCLCGTERCIRTIKGAKDIDQAVLDGYFVNDHIKVMKQAQAKATQ</sequence>
<feature type="compositionally biased region" description="Pro residues" evidence="1">
    <location>
        <begin position="8"/>
        <end position="18"/>
    </location>
</feature>
<dbReference type="STRING" id="741276.A0A2S5B5X2"/>
<organism evidence="3 4">
    <name type="scientific">Rhodotorula taiwanensis</name>
    <dbReference type="NCBI Taxonomy" id="741276"/>
    <lineage>
        <taxon>Eukaryota</taxon>
        <taxon>Fungi</taxon>
        <taxon>Dikarya</taxon>
        <taxon>Basidiomycota</taxon>
        <taxon>Pucciniomycotina</taxon>
        <taxon>Microbotryomycetes</taxon>
        <taxon>Sporidiobolales</taxon>
        <taxon>Sporidiobolaceae</taxon>
        <taxon>Rhodotorula</taxon>
    </lineage>
</organism>
<dbReference type="Gene3D" id="2.170.270.10">
    <property type="entry name" value="SET domain"/>
    <property type="match status" value="1"/>
</dbReference>
<dbReference type="SMART" id="SM00317">
    <property type="entry name" value="SET"/>
    <property type="match status" value="1"/>
</dbReference>
<dbReference type="SUPFAM" id="SSF82199">
    <property type="entry name" value="SET domain"/>
    <property type="match status" value="1"/>
</dbReference>
<dbReference type="EMBL" id="PJQD01000057">
    <property type="protein sequence ID" value="POY72178.1"/>
    <property type="molecule type" value="Genomic_DNA"/>
</dbReference>
<evidence type="ECO:0000313" key="4">
    <source>
        <dbReference type="Proteomes" id="UP000237144"/>
    </source>
</evidence>
<keyword evidence="4" id="KW-1185">Reference proteome</keyword>
<comment type="caution">
    <text evidence="3">The sequence shown here is derived from an EMBL/GenBank/DDBJ whole genome shotgun (WGS) entry which is preliminary data.</text>
</comment>
<feature type="region of interest" description="Disordered" evidence="1">
    <location>
        <begin position="1"/>
        <end position="40"/>
    </location>
</feature>
<feature type="domain" description="SET" evidence="2">
    <location>
        <begin position="53"/>
        <end position="179"/>
    </location>
</feature>
<accession>A0A2S5B5X2</accession>
<evidence type="ECO:0000259" key="2">
    <source>
        <dbReference type="PROSITE" id="PS50280"/>
    </source>
</evidence>
<dbReference type="InterPro" id="IPR053201">
    <property type="entry name" value="Flavunoidine_N-MTase"/>
</dbReference>
<reference evidence="3 4" key="1">
    <citation type="journal article" date="2018" name="Front. Microbiol.">
        <title>Prospects for Fungal Bioremediation of Acidic Radioactive Waste Sites: Characterization and Genome Sequence of Rhodotorula taiwanensis MD1149.</title>
        <authorList>
            <person name="Tkavc R."/>
            <person name="Matrosova V.Y."/>
            <person name="Grichenko O.E."/>
            <person name="Gostincar C."/>
            <person name="Volpe R.P."/>
            <person name="Klimenkova P."/>
            <person name="Gaidamakova E.K."/>
            <person name="Zhou C.E."/>
            <person name="Stewart B.J."/>
            <person name="Lyman M.G."/>
            <person name="Malfatti S.A."/>
            <person name="Rubinfeld B."/>
            <person name="Courtot M."/>
            <person name="Singh J."/>
            <person name="Dalgard C.L."/>
            <person name="Hamilton T."/>
            <person name="Frey K.G."/>
            <person name="Gunde-Cimerman N."/>
            <person name="Dugan L."/>
            <person name="Daly M.J."/>
        </authorList>
    </citation>
    <scope>NUCLEOTIDE SEQUENCE [LARGE SCALE GENOMIC DNA]</scope>
    <source>
        <strain evidence="3 4">MD1149</strain>
    </source>
</reference>
<name>A0A2S5B5X2_9BASI</name>
<evidence type="ECO:0000313" key="3">
    <source>
        <dbReference type="EMBL" id="POY72178.1"/>
    </source>
</evidence>
<dbReference type="Proteomes" id="UP000237144">
    <property type="component" value="Unassembled WGS sequence"/>
</dbReference>
<dbReference type="InterPro" id="IPR046341">
    <property type="entry name" value="SET_dom_sf"/>
</dbReference>